<reference evidence="3" key="1">
    <citation type="journal article" date="2015" name="Nature">
        <title>Complex archaea that bridge the gap between prokaryotes and eukaryotes.</title>
        <authorList>
            <person name="Spang A."/>
            <person name="Saw J.H."/>
            <person name="Jorgensen S.L."/>
            <person name="Zaremba-Niedzwiedzka K."/>
            <person name="Martijn J."/>
            <person name="Lind A.E."/>
            <person name="van Eijk R."/>
            <person name="Schleper C."/>
            <person name="Guy L."/>
            <person name="Ettema T.J."/>
        </authorList>
    </citation>
    <scope>NUCLEOTIDE SEQUENCE</scope>
</reference>
<dbReference type="AlphaFoldDB" id="A0A0F9LV18"/>
<dbReference type="EMBL" id="LAZR01005552">
    <property type="protein sequence ID" value="KKM98989.1"/>
    <property type="molecule type" value="Genomic_DNA"/>
</dbReference>
<dbReference type="Pfam" id="PF18909">
    <property type="entry name" value="dGTP_diPhyd_N"/>
    <property type="match status" value="1"/>
</dbReference>
<evidence type="ECO:0000256" key="1">
    <source>
        <dbReference type="SAM" id="MobiDB-lite"/>
    </source>
</evidence>
<sequence>MSGIGQIKDSGERQEFDTGAVRDTQSGKPRYDLIPPVAHYRVAMHYGGGAEKYREWNWAMGIKFSRLFASMYRHLMQFAMGETDEDHMAAVVFGANCIMHFQELIKHNPELAHLDDMKSRIPNTECLKALFEMMPKYEGQDDAK</sequence>
<accession>A0A0F9LV18</accession>
<dbReference type="InterPro" id="IPR044038">
    <property type="entry name" value="dATP/dGTP_diPOhydrolase_N"/>
</dbReference>
<organism evidence="3">
    <name type="scientific">marine sediment metagenome</name>
    <dbReference type="NCBI Taxonomy" id="412755"/>
    <lineage>
        <taxon>unclassified sequences</taxon>
        <taxon>metagenomes</taxon>
        <taxon>ecological metagenomes</taxon>
    </lineage>
</organism>
<protein>
    <recommendedName>
        <fullName evidence="2">dATP/dGTP diphosphohydrolase N-terminal domain-containing protein</fullName>
    </recommendedName>
</protein>
<comment type="caution">
    <text evidence="3">The sequence shown here is derived from an EMBL/GenBank/DDBJ whole genome shotgun (WGS) entry which is preliminary data.</text>
</comment>
<gene>
    <name evidence="3" type="ORF">LCGC14_1152390</name>
</gene>
<evidence type="ECO:0000259" key="2">
    <source>
        <dbReference type="Pfam" id="PF18909"/>
    </source>
</evidence>
<evidence type="ECO:0000313" key="3">
    <source>
        <dbReference type="EMBL" id="KKM98989.1"/>
    </source>
</evidence>
<proteinExistence type="predicted"/>
<feature type="region of interest" description="Disordered" evidence="1">
    <location>
        <begin position="1"/>
        <end position="30"/>
    </location>
</feature>
<feature type="domain" description="dATP/dGTP diphosphohydrolase N-terminal" evidence="2">
    <location>
        <begin position="21"/>
        <end position="103"/>
    </location>
</feature>
<name>A0A0F9LV18_9ZZZZ</name>